<name>A0ABW5PVE0_9BACI</name>
<evidence type="ECO:0000256" key="1">
    <source>
        <dbReference type="SAM" id="Phobius"/>
    </source>
</evidence>
<evidence type="ECO:0000313" key="2">
    <source>
        <dbReference type="EMBL" id="MFD2618642.1"/>
    </source>
</evidence>
<accession>A0ABW5PVE0</accession>
<dbReference type="Pfam" id="PF19700">
    <property type="entry name" value="DUF6198"/>
    <property type="match status" value="1"/>
</dbReference>
<gene>
    <name evidence="2" type="ORF">ACFSTF_15230</name>
</gene>
<feature type="transmembrane region" description="Helical" evidence="1">
    <location>
        <begin position="14"/>
        <end position="35"/>
    </location>
</feature>
<evidence type="ECO:0000313" key="3">
    <source>
        <dbReference type="Proteomes" id="UP001597458"/>
    </source>
</evidence>
<comment type="caution">
    <text evidence="2">The sequence shown here is derived from an EMBL/GenBank/DDBJ whole genome shotgun (WGS) entry which is preliminary data.</text>
</comment>
<feature type="transmembrane region" description="Helical" evidence="1">
    <location>
        <begin position="83"/>
        <end position="107"/>
    </location>
</feature>
<organism evidence="2 3">
    <name type="scientific">Terrilactibacillus laevilacticus</name>
    <dbReference type="NCBI Taxonomy" id="1380157"/>
    <lineage>
        <taxon>Bacteria</taxon>
        <taxon>Bacillati</taxon>
        <taxon>Bacillota</taxon>
        <taxon>Bacilli</taxon>
        <taxon>Bacillales</taxon>
        <taxon>Bacillaceae</taxon>
        <taxon>Terrilactibacillus</taxon>
    </lineage>
</organism>
<sequence length="321" mass="36004">MSENVDKPHNKLELFFRSLLALVGVAILAMGAMLCKQGSVGLDPFTAINIGISEKIGLSLGVFQLIMNVIIIVIVLLLDRKKIGIGTIINMVCAGFMIDWFSDLYTFLFNYQPTILTKIVNGILGLLCFTLGTSIYMTAKVGVAPYDALAPIASKRLHIKYKFCRMIQDIGFMACALFAGGPIGPATIIISFFAGPLITFWDHHFSNKLVETVTDFGKYPSGKKIGLGLDTAGKYTVNLVKYSYNQTVITQEKLSDYSDEQLEERVRQTRQTMKNMKKVLSNTVKLYGILKKEEYMRKRVLKLQKKNEEKKQISNRKVSKK</sequence>
<feature type="transmembrane region" description="Helical" evidence="1">
    <location>
        <begin position="119"/>
        <end position="139"/>
    </location>
</feature>
<dbReference type="EMBL" id="JBHUMR010000024">
    <property type="protein sequence ID" value="MFD2618642.1"/>
    <property type="molecule type" value="Genomic_DNA"/>
</dbReference>
<dbReference type="InterPro" id="IPR038750">
    <property type="entry name" value="YczE/YyaS-like"/>
</dbReference>
<dbReference type="Proteomes" id="UP001597458">
    <property type="component" value="Unassembled WGS sequence"/>
</dbReference>
<reference evidence="3" key="1">
    <citation type="journal article" date="2019" name="Int. J. Syst. Evol. Microbiol.">
        <title>The Global Catalogue of Microorganisms (GCM) 10K type strain sequencing project: providing services to taxonomists for standard genome sequencing and annotation.</title>
        <authorList>
            <consortium name="The Broad Institute Genomics Platform"/>
            <consortium name="The Broad Institute Genome Sequencing Center for Infectious Disease"/>
            <person name="Wu L."/>
            <person name="Ma J."/>
        </authorList>
    </citation>
    <scope>NUCLEOTIDE SEQUENCE [LARGE SCALE GENOMIC DNA]</scope>
    <source>
        <strain evidence="3">TISTR 2241</strain>
    </source>
</reference>
<keyword evidence="1" id="KW-1133">Transmembrane helix</keyword>
<dbReference type="PANTHER" id="PTHR40078:SF1">
    <property type="entry name" value="INTEGRAL MEMBRANE PROTEIN"/>
    <property type="match status" value="1"/>
</dbReference>
<dbReference type="PANTHER" id="PTHR40078">
    <property type="entry name" value="INTEGRAL MEMBRANE PROTEIN-RELATED"/>
    <property type="match status" value="1"/>
</dbReference>
<keyword evidence="1" id="KW-0472">Membrane</keyword>
<feature type="transmembrane region" description="Helical" evidence="1">
    <location>
        <begin position="170"/>
        <end position="198"/>
    </location>
</feature>
<keyword evidence="3" id="KW-1185">Reference proteome</keyword>
<dbReference type="RefSeq" id="WP_219995065.1">
    <property type="nucleotide sequence ID" value="NZ_JBHUMR010000024.1"/>
</dbReference>
<proteinExistence type="predicted"/>
<feature type="transmembrane region" description="Helical" evidence="1">
    <location>
        <begin position="56"/>
        <end position="77"/>
    </location>
</feature>
<keyword evidence="1" id="KW-0812">Transmembrane</keyword>
<protein>
    <submittedName>
        <fullName evidence="2">YitT family protein</fullName>
    </submittedName>
</protein>